<evidence type="ECO:0000256" key="5">
    <source>
        <dbReference type="ARBA" id="ARBA00023136"/>
    </source>
</evidence>
<dbReference type="GeneID" id="9809970"/>
<dbReference type="PRINTS" id="PR00698">
    <property type="entry name" value="TMPROTEINSRG"/>
</dbReference>
<evidence type="ECO:0000256" key="3">
    <source>
        <dbReference type="ARBA" id="ARBA00022692"/>
    </source>
</evidence>
<dbReference type="PANTHER" id="PTHR31627:SF12">
    <property type="entry name" value="SERPENTINE RECEPTOR CLASS GAMMA-11-RELATED"/>
    <property type="match status" value="1"/>
</dbReference>
<name>A0A6A5HTM1_CAERE</name>
<dbReference type="InterPro" id="IPR000609">
    <property type="entry name" value="7TM_GPCR_serpentine_rcpt_Srg"/>
</dbReference>
<comment type="subcellular location">
    <subcellularLocation>
        <location evidence="1">Membrane</location>
        <topology evidence="1">Multi-pass membrane protein</topology>
    </subcellularLocation>
</comment>
<keyword evidence="5 6" id="KW-0472">Membrane</keyword>
<evidence type="ECO:0000256" key="1">
    <source>
        <dbReference type="ARBA" id="ARBA00004141"/>
    </source>
</evidence>
<comment type="caution">
    <text evidence="6">Lacks conserved residue(s) required for the propagation of feature annotation.</text>
</comment>
<dbReference type="GO" id="GO:0016020">
    <property type="term" value="C:membrane"/>
    <property type="evidence" value="ECO:0007669"/>
    <property type="project" value="UniProtKB-SubCell"/>
</dbReference>
<feature type="transmembrane region" description="Helical" evidence="6">
    <location>
        <begin position="124"/>
        <end position="149"/>
    </location>
</feature>
<dbReference type="CTD" id="9809970"/>
<dbReference type="GO" id="GO:0004888">
    <property type="term" value="F:transmembrane signaling receptor activity"/>
    <property type="evidence" value="ECO:0007669"/>
    <property type="project" value="InterPro"/>
</dbReference>
<evidence type="ECO:0000313" key="7">
    <source>
        <dbReference type="EMBL" id="KAF1770915.1"/>
    </source>
</evidence>
<dbReference type="Proteomes" id="UP000483820">
    <property type="component" value="Chromosome I"/>
</dbReference>
<dbReference type="PANTHER" id="PTHR31627">
    <property type="entry name" value="SERPENTINE RECEPTOR CLASS GAMMA-RELATED"/>
    <property type="match status" value="1"/>
</dbReference>
<accession>A0A6A5HTM1</accession>
<comment type="caution">
    <text evidence="7">The sequence shown here is derived from an EMBL/GenBank/DDBJ whole genome shotgun (WGS) entry which is preliminary data.</text>
</comment>
<protein>
    <recommendedName>
        <fullName evidence="6">Serpentine receptor class gamma</fullName>
    </recommendedName>
</protein>
<evidence type="ECO:0000313" key="8">
    <source>
        <dbReference type="Proteomes" id="UP000483820"/>
    </source>
</evidence>
<dbReference type="EMBL" id="WUAV01000001">
    <property type="protein sequence ID" value="KAF1770915.1"/>
    <property type="molecule type" value="Genomic_DNA"/>
</dbReference>
<gene>
    <name evidence="7" type="ORF">GCK72_002739</name>
</gene>
<dbReference type="InterPro" id="IPR051119">
    <property type="entry name" value="Nematode_SR-like"/>
</dbReference>
<comment type="similarity">
    <text evidence="2 6">Belongs to the nematode receptor-like protein srg family.</text>
</comment>
<dbReference type="AlphaFoldDB" id="A0A6A5HTM1"/>
<dbReference type="RefSeq" id="XP_053592216.1">
    <property type="nucleotide sequence ID" value="XM_053723571.1"/>
</dbReference>
<reference evidence="7 8" key="1">
    <citation type="submission" date="2019-12" db="EMBL/GenBank/DDBJ databases">
        <title>Chromosome-level assembly of the Caenorhabditis remanei genome.</title>
        <authorList>
            <person name="Teterina A.A."/>
            <person name="Willis J.H."/>
            <person name="Phillips P.C."/>
        </authorList>
    </citation>
    <scope>NUCLEOTIDE SEQUENCE [LARGE SCALE GENOMIC DNA]</scope>
    <source>
        <strain evidence="7 8">PX506</strain>
        <tissue evidence="7">Whole organism</tissue>
    </source>
</reference>
<sequence>MDCGVSLILLLSNIFFDRPFIYITPICPLLNEYFSTPLVFFKFIMVLSHHCKICKSVIQSLLVLNRMTSVLFPINHNRMWMKNVQWIVPLVLLIPLSVDWNLVISRAYMMPTYGGFWVNYIKKVSWILFNFFSFNTMVTSVFALTLFAYDFLNVGSPIVMLCISRTVRDNVFSWINPIKISDSQNFPVSITT</sequence>
<evidence type="ECO:0000256" key="6">
    <source>
        <dbReference type="RuleBase" id="RU280813"/>
    </source>
</evidence>
<dbReference type="KEGG" id="crq:GCK72_002739"/>
<organism evidence="7 8">
    <name type="scientific">Caenorhabditis remanei</name>
    <name type="common">Caenorhabditis vulgaris</name>
    <dbReference type="NCBI Taxonomy" id="31234"/>
    <lineage>
        <taxon>Eukaryota</taxon>
        <taxon>Metazoa</taxon>
        <taxon>Ecdysozoa</taxon>
        <taxon>Nematoda</taxon>
        <taxon>Chromadorea</taxon>
        <taxon>Rhabditida</taxon>
        <taxon>Rhabditina</taxon>
        <taxon>Rhabditomorpha</taxon>
        <taxon>Rhabditoidea</taxon>
        <taxon>Rhabditidae</taxon>
        <taxon>Peloderinae</taxon>
        <taxon>Caenorhabditis</taxon>
    </lineage>
</organism>
<evidence type="ECO:0000256" key="2">
    <source>
        <dbReference type="ARBA" id="ARBA00005692"/>
    </source>
</evidence>
<proteinExistence type="inferred from homology"/>
<dbReference type="GO" id="GO:0007606">
    <property type="term" value="P:sensory perception of chemical stimulus"/>
    <property type="evidence" value="ECO:0007669"/>
    <property type="project" value="UniProtKB-UniRule"/>
</dbReference>
<dbReference type="Pfam" id="PF02118">
    <property type="entry name" value="Srg"/>
    <property type="match status" value="1"/>
</dbReference>
<keyword evidence="4 6" id="KW-1133">Transmembrane helix</keyword>
<keyword evidence="3 6" id="KW-0812">Transmembrane</keyword>
<evidence type="ECO:0000256" key="4">
    <source>
        <dbReference type="ARBA" id="ARBA00022989"/>
    </source>
</evidence>
<feature type="transmembrane region" description="Helical" evidence="6">
    <location>
        <begin position="86"/>
        <end position="104"/>
    </location>
</feature>